<comment type="caution">
    <text evidence="2">The sequence shown here is derived from an EMBL/GenBank/DDBJ whole genome shotgun (WGS) entry which is preliminary data.</text>
</comment>
<accession>A0ABD0Y723</accession>
<evidence type="ECO:0000313" key="3">
    <source>
        <dbReference type="Proteomes" id="UP001557470"/>
    </source>
</evidence>
<gene>
    <name evidence="2" type="ORF">UPYG_G00008080</name>
</gene>
<organism evidence="2 3">
    <name type="scientific">Umbra pygmaea</name>
    <name type="common">Eastern mudminnow</name>
    <dbReference type="NCBI Taxonomy" id="75934"/>
    <lineage>
        <taxon>Eukaryota</taxon>
        <taxon>Metazoa</taxon>
        <taxon>Chordata</taxon>
        <taxon>Craniata</taxon>
        <taxon>Vertebrata</taxon>
        <taxon>Euteleostomi</taxon>
        <taxon>Actinopterygii</taxon>
        <taxon>Neopterygii</taxon>
        <taxon>Teleostei</taxon>
        <taxon>Protacanthopterygii</taxon>
        <taxon>Esociformes</taxon>
        <taxon>Umbridae</taxon>
        <taxon>Umbra</taxon>
    </lineage>
</organism>
<proteinExistence type="predicted"/>
<dbReference type="EMBL" id="JAGEUA010000001">
    <property type="protein sequence ID" value="KAL1021052.1"/>
    <property type="molecule type" value="Genomic_DNA"/>
</dbReference>
<evidence type="ECO:0000256" key="1">
    <source>
        <dbReference type="SAM" id="Phobius"/>
    </source>
</evidence>
<dbReference type="Proteomes" id="UP001557470">
    <property type="component" value="Unassembled WGS sequence"/>
</dbReference>
<keyword evidence="1" id="KW-1133">Transmembrane helix</keyword>
<keyword evidence="1" id="KW-0472">Membrane</keyword>
<feature type="transmembrane region" description="Helical" evidence="1">
    <location>
        <begin position="29"/>
        <end position="53"/>
    </location>
</feature>
<name>A0ABD0Y723_UMBPY</name>
<reference evidence="2 3" key="1">
    <citation type="submission" date="2024-06" db="EMBL/GenBank/DDBJ databases">
        <authorList>
            <person name="Pan Q."/>
            <person name="Wen M."/>
            <person name="Jouanno E."/>
            <person name="Zahm M."/>
            <person name="Klopp C."/>
            <person name="Cabau C."/>
            <person name="Louis A."/>
            <person name="Berthelot C."/>
            <person name="Parey E."/>
            <person name="Roest Crollius H."/>
            <person name="Montfort J."/>
            <person name="Robinson-Rechavi M."/>
            <person name="Bouchez O."/>
            <person name="Lampietro C."/>
            <person name="Lopez Roques C."/>
            <person name="Donnadieu C."/>
            <person name="Postlethwait J."/>
            <person name="Bobe J."/>
            <person name="Verreycken H."/>
            <person name="Guiguen Y."/>
        </authorList>
    </citation>
    <scope>NUCLEOTIDE SEQUENCE [LARGE SCALE GENOMIC DNA]</scope>
    <source>
        <strain evidence="2">Up_M1</strain>
        <tissue evidence="2">Testis</tissue>
    </source>
</reference>
<protein>
    <submittedName>
        <fullName evidence="2">Uncharacterized protein</fullName>
    </submittedName>
</protein>
<keyword evidence="3" id="KW-1185">Reference proteome</keyword>
<evidence type="ECO:0000313" key="2">
    <source>
        <dbReference type="EMBL" id="KAL1021052.1"/>
    </source>
</evidence>
<dbReference type="AlphaFoldDB" id="A0ABD0Y723"/>
<keyword evidence="1" id="KW-0812">Transmembrane</keyword>
<sequence>MGKWAWLNIRSRKMTSLRMRKRLHETPSLVLFTVIGIILFLSIVAVLFSSWLYQFSYSNCTLIEERRLVKFSTTLQIEILL</sequence>